<dbReference type="Pfam" id="PF25917">
    <property type="entry name" value="BSH_RND"/>
    <property type="match status" value="1"/>
</dbReference>
<feature type="domain" description="Multidrug resistance protein MdtA-like C-terminal permuted SH3" evidence="8">
    <location>
        <begin position="290"/>
        <end position="349"/>
    </location>
</feature>
<gene>
    <name evidence="9" type="ORF">A1332_04120</name>
</gene>
<evidence type="ECO:0000313" key="10">
    <source>
        <dbReference type="Proteomes" id="UP000078090"/>
    </source>
</evidence>
<feature type="domain" description="CusB-like beta-barrel" evidence="7">
    <location>
        <begin position="210"/>
        <end position="283"/>
    </location>
</feature>
<sequence>MQLGLFKGDKMKYLWLMLPLLLVACEKPAPTPSAPRPALVVTVGEQTAAAPIILVGEIRSRYESAQGFRINGKIIERNVDTGAMVTKGQLLAKLDSMDTGLSTQAAQAEVRAAEADLALAQAELDRQRQLHASKFISNQALDIHEAQFKAAAAKVKQTRAQAAVTGNQSRYTHLLAERDGVVTQIHAEPGQVVAAGEPIVRIAVPENKEVEIAVPESRMLGIAVDVPAEIRLWANPNTVYKGKVREVAPAADNLTRTFQVRVVLLEADASVRLGMTAGVRFYHQETNDFLLPTTAVTQRDGQSVVWVVNPASGEVQPRAVQAGAFREDGVLIASGIQKGEQVVVAGVQTLVPGQIVRATPLRGQP</sequence>
<evidence type="ECO:0000259" key="6">
    <source>
        <dbReference type="Pfam" id="PF25917"/>
    </source>
</evidence>
<protein>
    <submittedName>
        <fullName evidence="9">Efflux transporter periplasmic adaptor subunit</fullName>
    </submittedName>
</protein>
<keyword evidence="3" id="KW-0813">Transport</keyword>
<dbReference type="PANTHER" id="PTHR30469:SF15">
    <property type="entry name" value="HLYD FAMILY OF SECRETION PROTEINS"/>
    <property type="match status" value="1"/>
</dbReference>
<feature type="coiled-coil region" evidence="4">
    <location>
        <begin position="103"/>
        <end position="130"/>
    </location>
</feature>
<dbReference type="Pfam" id="PF25967">
    <property type="entry name" value="RND-MFP_C"/>
    <property type="match status" value="1"/>
</dbReference>
<dbReference type="NCBIfam" id="TIGR01730">
    <property type="entry name" value="RND_mfp"/>
    <property type="match status" value="1"/>
</dbReference>
<dbReference type="Gene3D" id="2.40.30.170">
    <property type="match status" value="1"/>
</dbReference>
<dbReference type="OrthoDB" id="9806939at2"/>
<dbReference type="InterPro" id="IPR058624">
    <property type="entry name" value="MdtA-like_HH"/>
</dbReference>
<evidence type="ECO:0000256" key="4">
    <source>
        <dbReference type="SAM" id="Coils"/>
    </source>
</evidence>
<dbReference type="Pfam" id="PF25954">
    <property type="entry name" value="Beta-barrel_RND_2"/>
    <property type="match status" value="1"/>
</dbReference>
<evidence type="ECO:0000259" key="5">
    <source>
        <dbReference type="Pfam" id="PF25876"/>
    </source>
</evidence>
<evidence type="ECO:0000256" key="2">
    <source>
        <dbReference type="ARBA" id="ARBA00009477"/>
    </source>
</evidence>
<organism evidence="9 10">
    <name type="scientific">Methylomonas methanica</name>
    <dbReference type="NCBI Taxonomy" id="421"/>
    <lineage>
        <taxon>Bacteria</taxon>
        <taxon>Pseudomonadati</taxon>
        <taxon>Pseudomonadota</taxon>
        <taxon>Gammaproteobacteria</taxon>
        <taxon>Methylococcales</taxon>
        <taxon>Methylococcaceae</taxon>
        <taxon>Methylomonas</taxon>
    </lineage>
</organism>
<proteinExistence type="inferred from homology"/>
<name>A0A177M050_METMH</name>
<dbReference type="GO" id="GO:1990281">
    <property type="term" value="C:efflux pump complex"/>
    <property type="evidence" value="ECO:0007669"/>
    <property type="project" value="TreeGrafter"/>
</dbReference>
<dbReference type="Gene3D" id="1.10.287.470">
    <property type="entry name" value="Helix hairpin bin"/>
    <property type="match status" value="1"/>
</dbReference>
<dbReference type="PANTHER" id="PTHR30469">
    <property type="entry name" value="MULTIDRUG RESISTANCE PROTEIN MDTA"/>
    <property type="match status" value="1"/>
</dbReference>
<dbReference type="PROSITE" id="PS51257">
    <property type="entry name" value="PROKAR_LIPOPROTEIN"/>
    <property type="match status" value="1"/>
</dbReference>
<dbReference type="EMBL" id="LUUG01000105">
    <property type="protein sequence ID" value="OAH99085.1"/>
    <property type="molecule type" value="Genomic_DNA"/>
</dbReference>
<dbReference type="GO" id="GO:0015562">
    <property type="term" value="F:efflux transmembrane transporter activity"/>
    <property type="evidence" value="ECO:0007669"/>
    <property type="project" value="TreeGrafter"/>
</dbReference>
<dbReference type="AlphaFoldDB" id="A0A177M050"/>
<comment type="similarity">
    <text evidence="2">Belongs to the membrane fusion protein (MFP) (TC 8.A.1) family.</text>
</comment>
<accession>A0A177M050</accession>
<reference evidence="9 10" key="1">
    <citation type="submission" date="2016-03" db="EMBL/GenBank/DDBJ databases">
        <authorList>
            <person name="Ploux O."/>
        </authorList>
    </citation>
    <scope>NUCLEOTIDE SEQUENCE [LARGE SCALE GENOMIC DNA]</scope>
    <source>
        <strain evidence="9 10">R-45363</strain>
    </source>
</reference>
<evidence type="ECO:0000313" key="9">
    <source>
        <dbReference type="EMBL" id="OAH99085.1"/>
    </source>
</evidence>
<dbReference type="Gene3D" id="2.40.420.20">
    <property type="match status" value="1"/>
</dbReference>
<feature type="domain" description="Multidrug resistance protein MdtA-like alpha-helical hairpin" evidence="5">
    <location>
        <begin position="104"/>
        <end position="165"/>
    </location>
</feature>
<evidence type="ECO:0000256" key="3">
    <source>
        <dbReference type="ARBA" id="ARBA00022448"/>
    </source>
</evidence>
<evidence type="ECO:0000259" key="7">
    <source>
        <dbReference type="Pfam" id="PF25954"/>
    </source>
</evidence>
<dbReference type="InterPro" id="IPR006143">
    <property type="entry name" value="RND_pump_MFP"/>
</dbReference>
<dbReference type="Pfam" id="PF25876">
    <property type="entry name" value="HH_MFP_RND"/>
    <property type="match status" value="1"/>
</dbReference>
<feature type="domain" description="Multidrug resistance protein MdtA-like barrel-sandwich hybrid" evidence="6">
    <location>
        <begin position="69"/>
        <end position="199"/>
    </location>
</feature>
<dbReference type="InterPro" id="IPR058627">
    <property type="entry name" value="MdtA-like_C"/>
</dbReference>
<dbReference type="InterPro" id="IPR058792">
    <property type="entry name" value="Beta-barrel_RND_2"/>
</dbReference>
<comment type="subcellular location">
    <subcellularLocation>
        <location evidence="1">Cell envelope</location>
    </subcellularLocation>
</comment>
<dbReference type="Proteomes" id="UP000078090">
    <property type="component" value="Unassembled WGS sequence"/>
</dbReference>
<dbReference type="SUPFAM" id="SSF111369">
    <property type="entry name" value="HlyD-like secretion proteins"/>
    <property type="match status" value="1"/>
</dbReference>
<evidence type="ECO:0000256" key="1">
    <source>
        <dbReference type="ARBA" id="ARBA00004196"/>
    </source>
</evidence>
<dbReference type="InterPro" id="IPR058625">
    <property type="entry name" value="MdtA-like_BSH"/>
</dbReference>
<comment type="caution">
    <text evidence="9">The sequence shown here is derived from an EMBL/GenBank/DDBJ whole genome shotgun (WGS) entry which is preliminary data.</text>
</comment>
<dbReference type="Gene3D" id="2.40.50.100">
    <property type="match status" value="1"/>
</dbReference>
<evidence type="ECO:0000259" key="8">
    <source>
        <dbReference type="Pfam" id="PF25967"/>
    </source>
</evidence>
<keyword evidence="4" id="KW-0175">Coiled coil</keyword>